<gene>
    <name evidence="2" type="ORF">AAFF_G00135800</name>
</gene>
<evidence type="ECO:0000256" key="1">
    <source>
        <dbReference type="SAM" id="SignalP"/>
    </source>
</evidence>
<protein>
    <submittedName>
        <fullName evidence="2">Uncharacterized protein</fullName>
    </submittedName>
</protein>
<evidence type="ECO:0000313" key="2">
    <source>
        <dbReference type="EMBL" id="KAJ8388209.1"/>
    </source>
</evidence>
<comment type="caution">
    <text evidence="2">The sequence shown here is derived from an EMBL/GenBank/DDBJ whole genome shotgun (WGS) entry which is preliminary data.</text>
</comment>
<keyword evidence="1" id="KW-0732">Signal</keyword>
<feature type="chain" id="PRO_5042275875" evidence="1">
    <location>
        <begin position="30"/>
        <end position="75"/>
    </location>
</feature>
<organism evidence="2 3">
    <name type="scientific">Aldrovandia affinis</name>
    <dbReference type="NCBI Taxonomy" id="143900"/>
    <lineage>
        <taxon>Eukaryota</taxon>
        <taxon>Metazoa</taxon>
        <taxon>Chordata</taxon>
        <taxon>Craniata</taxon>
        <taxon>Vertebrata</taxon>
        <taxon>Euteleostomi</taxon>
        <taxon>Actinopterygii</taxon>
        <taxon>Neopterygii</taxon>
        <taxon>Teleostei</taxon>
        <taxon>Notacanthiformes</taxon>
        <taxon>Halosauridae</taxon>
        <taxon>Aldrovandia</taxon>
    </lineage>
</organism>
<dbReference type="Proteomes" id="UP001221898">
    <property type="component" value="Unassembled WGS sequence"/>
</dbReference>
<dbReference type="AlphaFoldDB" id="A0AAD7RPY3"/>
<dbReference type="EMBL" id="JAINUG010000198">
    <property type="protein sequence ID" value="KAJ8388209.1"/>
    <property type="molecule type" value="Genomic_DNA"/>
</dbReference>
<reference evidence="2" key="1">
    <citation type="journal article" date="2023" name="Science">
        <title>Genome structures resolve the early diversification of teleost fishes.</title>
        <authorList>
            <person name="Parey E."/>
            <person name="Louis A."/>
            <person name="Montfort J."/>
            <person name="Bouchez O."/>
            <person name="Roques C."/>
            <person name="Iampietro C."/>
            <person name="Lluch J."/>
            <person name="Castinel A."/>
            <person name="Donnadieu C."/>
            <person name="Desvignes T."/>
            <person name="Floi Bucao C."/>
            <person name="Jouanno E."/>
            <person name="Wen M."/>
            <person name="Mejri S."/>
            <person name="Dirks R."/>
            <person name="Jansen H."/>
            <person name="Henkel C."/>
            <person name="Chen W.J."/>
            <person name="Zahm M."/>
            <person name="Cabau C."/>
            <person name="Klopp C."/>
            <person name="Thompson A.W."/>
            <person name="Robinson-Rechavi M."/>
            <person name="Braasch I."/>
            <person name="Lecointre G."/>
            <person name="Bobe J."/>
            <person name="Postlethwait J.H."/>
            <person name="Berthelot C."/>
            <person name="Roest Crollius H."/>
            <person name="Guiguen Y."/>
        </authorList>
    </citation>
    <scope>NUCLEOTIDE SEQUENCE</scope>
    <source>
        <strain evidence="2">NC1722</strain>
    </source>
</reference>
<keyword evidence="3" id="KW-1185">Reference proteome</keyword>
<evidence type="ECO:0000313" key="3">
    <source>
        <dbReference type="Proteomes" id="UP001221898"/>
    </source>
</evidence>
<sequence>MHDSLKNAVGHCHSLVGLKVLSLVTAAVAFVTGGESERQSLNSAISDRSAGVPARARRRAGARRNIITPMLSVCS</sequence>
<proteinExistence type="predicted"/>
<feature type="signal peptide" evidence="1">
    <location>
        <begin position="1"/>
        <end position="29"/>
    </location>
</feature>
<name>A0AAD7RPY3_9TELE</name>
<accession>A0AAD7RPY3</accession>